<evidence type="ECO:0000259" key="7">
    <source>
        <dbReference type="PROSITE" id="PS50109"/>
    </source>
</evidence>
<comment type="catalytic activity">
    <reaction evidence="1">
        <text>ATP + protein L-histidine = ADP + protein N-phospho-L-histidine.</text>
        <dbReference type="EC" id="2.7.13.3"/>
    </reaction>
</comment>
<keyword evidence="4" id="KW-0808">Transferase</keyword>
<dbReference type="GO" id="GO:0000155">
    <property type="term" value="F:phosphorelay sensor kinase activity"/>
    <property type="evidence" value="ECO:0007669"/>
    <property type="project" value="InterPro"/>
</dbReference>
<dbReference type="PANTHER" id="PTHR43304:SF1">
    <property type="entry name" value="PAC DOMAIN-CONTAINING PROTEIN"/>
    <property type="match status" value="1"/>
</dbReference>
<dbReference type="SMART" id="SM00388">
    <property type="entry name" value="HisKA"/>
    <property type="match status" value="1"/>
</dbReference>
<dbReference type="SUPFAM" id="SSF47384">
    <property type="entry name" value="Homodimeric domain of signal transducing histidine kinase"/>
    <property type="match status" value="1"/>
</dbReference>
<dbReference type="SMART" id="SM00387">
    <property type="entry name" value="HATPase_c"/>
    <property type="match status" value="1"/>
</dbReference>
<dbReference type="InterPro" id="IPR004358">
    <property type="entry name" value="Sig_transdc_His_kin-like_C"/>
</dbReference>
<dbReference type="AlphaFoldDB" id="C6G409"/>
<organism evidence="8">
    <name type="scientific">uncultured bacterium FLS18</name>
    <dbReference type="NCBI Taxonomy" id="654935"/>
    <lineage>
        <taxon>Bacteria</taxon>
        <taxon>environmental samples</taxon>
    </lineage>
</organism>
<evidence type="ECO:0000256" key="4">
    <source>
        <dbReference type="ARBA" id="ARBA00022679"/>
    </source>
</evidence>
<evidence type="ECO:0000256" key="5">
    <source>
        <dbReference type="ARBA" id="ARBA00022777"/>
    </source>
</evidence>
<dbReference type="PANTHER" id="PTHR43304">
    <property type="entry name" value="PHYTOCHROME-LIKE PROTEIN CPH1"/>
    <property type="match status" value="1"/>
</dbReference>
<dbReference type="SUPFAM" id="SSF55874">
    <property type="entry name" value="ATPase domain of HSP90 chaperone/DNA topoisomerase II/histidine kinase"/>
    <property type="match status" value="1"/>
</dbReference>
<evidence type="ECO:0000256" key="1">
    <source>
        <dbReference type="ARBA" id="ARBA00000085"/>
    </source>
</evidence>
<sequence>MQSHVVPEQQVQRLQSRVAALEQLLEVHERTVLEQSDKLARTLRQLEERAAALAERTEELARSNRELQEFAHAASHDLQEPLRAVSGFCQLLRDRYSGKLDVQADEFIGFAVDGAHRMQKLINDLLAYSRVGAQGDASEPTDSSAIFDQAVTNLHAAIQESGAKVTQTGLPIVTADPSQLIQLLQNLIGNAIKFRGERTPEIHVEASRKVDDWLFSVRDNGIGIEPRHAERVFLIFQRLHAQTKFPGTGVGLAICKKIVERHGGRIWIEPRSEDGTVVLFTIPTKDGDQS</sequence>
<dbReference type="EC" id="2.7.13.3" evidence="2"/>
<dbReference type="Pfam" id="PF02518">
    <property type="entry name" value="HATPase_c"/>
    <property type="match status" value="1"/>
</dbReference>
<evidence type="ECO:0000313" key="8">
    <source>
        <dbReference type="EMBL" id="ACS68544.1"/>
    </source>
</evidence>
<dbReference type="PROSITE" id="PS50109">
    <property type="entry name" value="HIS_KIN"/>
    <property type="match status" value="1"/>
</dbReference>
<dbReference type="InterPro" id="IPR036097">
    <property type="entry name" value="HisK_dim/P_sf"/>
</dbReference>
<dbReference type="PRINTS" id="PR00344">
    <property type="entry name" value="BCTRLSENSOR"/>
</dbReference>
<evidence type="ECO:0000256" key="2">
    <source>
        <dbReference type="ARBA" id="ARBA00012438"/>
    </source>
</evidence>
<dbReference type="InterPro" id="IPR005467">
    <property type="entry name" value="His_kinase_dom"/>
</dbReference>
<evidence type="ECO:0000256" key="3">
    <source>
        <dbReference type="ARBA" id="ARBA00022553"/>
    </source>
</evidence>
<proteinExistence type="predicted"/>
<accession>C6G409</accession>
<dbReference type="InterPro" id="IPR003594">
    <property type="entry name" value="HATPase_dom"/>
</dbReference>
<dbReference type="InterPro" id="IPR003661">
    <property type="entry name" value="HisK_dim/P_dom"/>
</dbReference>
<dbReference type="InterPro" id="IPR052162">
    <property type="entry name" value="Sensor_kinase/Photoreceptor"/>
</dbReference>
<keyword evidence="6" id="KW-0175">Coiled coil</keyword>
<dbReference type="EMBL" id="FJ483469">
    <property type="protein sequence ID" value="ACS68544.1"/>
    <property type="molecule type" value="Genomic_DNA"/>
</dbReference>
<dbReference type="InterPro" id="IPR036890">
    <property type="entry name" value="HATPase_C_sf"/>
</dbReference>
<keyword evidence="3" id="KW-0597">Phosphoprotein</keyword>
<evidence type="ECO:0000256" key="6">
    <source>
        <dbReference type="SAM" id="Coils"/>
    </source>
</evidence>
<dbReference type="Gene3D" id="1.10.287.130">
    <property type="match status" value="1"/>
</dbReference>
<feature type="coiled-coil region" evidence="6">
    <location>
        <begin position="11"/>
        <end position="63"/>
    </location>
</feature>
<reference evidence="8" key="1">
    <citation type="journal article" date="2010" name="FEMS Microbiol. Ecol.">
        <title>Novel lipolytic genes from the microbial metagenomic library of the South China Sea marine sediment.</title>
        <authorList>
            <person name="Hu Y."/>
            <person name="Fu C."/>
            <person name="Huang Y."/>
            <person name="Yin Y."/>
            <person name="Cheng G."/>
            <person name="Lei F."/>
            <person name="Lu N."/>
            <person name="Li J."/>
            <person name="Ashforth E.J."/>
            <person name="Zhang L."/>
            <person name="Zhu B."/>
        </authorList>
    </citation>
    <scope>NUCLEOTIDE SEQUENCE</scope>
</reference>
<dbReference type="Pfam" id="PF00512">
    <property type="entry name" value="HisKA"/>
    <property type="match status" value="1"/>
</dbReference>
<name>C6G409_9BACT</name>
<dbReference type="Gene3D" id="3.30.565.10">
    <property type="entry name" value="Histidine kinase-like ATPase, C-terminal domain"/>
    <property type="match status" value="1"/>
</dbReference>
<feature type="domain" description="Histidine kinase" evidence="7">
    <location>
        <begin position="73"/>
        <end position="286"/>
    </location>
</feature>
<keyword evidence="5 8" id="KW-0418">Kinase</keyword>
<dbReference type="FunFam" id="3.30.565.10:FF:000006">
    <property type="entry name" value="Sensor histidine kinase WalK"/>
    <property type="match status" value="1"/>
</dbReference>
<dbReference type="CDD" id="cd00082">
    <property type="entry name" value="HisKA"/>
    <property type="match status" value="1"/>
</dbReference>
<protein>
    <recommendedName>
        <fullName evidence="2">histidine kinase</fullName>
        <ecNumber evidence="2">2.7.13.3</ecNumber>
    </recommendedName>
</protein>